<accession>A0AAU8M348</accession>
<keyword evidence="5" id="KW-0175">Coiled coil</keyword>
<gene>
    <name evidence="8" type="ORF">Q3M24_14295</name>
</gene>
<evidence type="ECO:0000256" key="2">
    <source>
        <dbReference type="ARBA" id="ARBA00012438"/>
    </source>
</evidence>
<dbReference type="Gene3D" id="3.30.450.20">
    <property type="entry name" value="PAS domain"/>
    <property type="match status" value="1"/>
</dbReference>
<dbReference type="InterPro" id="IPR036890">
    <property type="entry name" value="HATPase_C_sf"/>
</dbReference>
<keyword evidence="8" id="KW-0067">ATP-binding</keyword>
<organism evidence="8">
    <name type="scientific">Candidatus Electrothrix aestuarii</name>
    <dbReference type="NCBI Taxonomy" id="3062594"/>
    <lineage>
        <taxon>Bacteria</taxon>
        <taxon>Pseudomonadati</taxon>
        <taxon>Thermodesulfobacteriota</taxon>
        <taxon>Desulfobulbia</taxon>
        <taxon>Desulfobulbales</taxon>
        <taxon>Desulfobulbaceae</taxon>
        <taxon>Candidatus Electrothrix</taxon>
    </lineage>
</organism>
<dbReference type="InterPro" id="IPR003661">
    <property type="entry name" value="HisK_dim/P_dom"/>
</dbReference>
<dbReference type="Pfam" id="PF00072">
    <property type="entry name" value="Response_reg"/>
    <property type="match status" value="1"/>
</dbReference>
<dbReference type="SMART" id="SM00387">
    <property type="entry name" value="HATPase_c"/>
    <property type="match status" value="1"/>
</dbReference>
<dbReference type="GO" id="GO:0000155">
    <property type="term" value="F:phosphorelay sensor kinase activity"/>
    <property type="evidence" value="ECO:0007669"/>
    <property type="project" value="InterPro"/>
</dbReference>
<dbReference type="Gene3D" id="1.10.287.130">
    <property type="match status" value="1"/>
</dbReference>
<dbReference type="Pfam" id="PF02518">
    <property type="entry name" value="HATPase_c"/>
    <property type="match status" value="1"/>
</dbReference>
<comment type="catalytic activity">
    <reaction evidence="1">
        <text>ATP + protein L-histidine = ADP + protein N-phospho-L-histidine.</text>
        <dbReference type="EC" id="2.7.13.3"/>
    </reaction>
</comment>
<evidence type="ECO:0000256" key="5">
    <source>
        <dbReference type="SAM" id="Coils"/>
    </source>
</evidence>
<dbReference type="GO" id="GO:0005524">
    <property type="term" value="F:ATP binding"/>
    <property type="evidence" value="ECO:0007669"/>
    <property type="project" value="UniProtKB-KW"/>
</dbReference>
<feature type="domain" description="Histidine kinase" evidence="6">
    <location>
        <begin position="372"/>
        <end position="594"/>
    </location>
</feature>
<dbReference type="KEGG" id="eaj:Q3M24_14295"/>
<dbReference type="PRINTS" id="PR00344">
    <property type="entry name" value="BCTRLSENSOR"/>
</dbReference>
<keyword evidence="8" id="KW-0547">Nucleotide-binding</keyword>
<dbReference type="InterPro" id="IPR004358">
    <property type="entry name" value="Sig_transdc_His_kin-like_C"/>
</dbReference>
<dbReference type="Gene3D" id="3.30.565.10">
    <property type="entry name" value="Histidine kinase-like ATPase, C-terminal domain"/>
    <property type="match status" value="1"/>
</dbReference>
<evidence type="ECO:0000259" key="6">
    <source>
        <dbReference type="PROSITE" id="PS50109"/>
    </source>
</evidence>
<evidence type="ECO:0000259" key="7">
    <source>
        <dbReference type="PROSITE" id="PS50110"/>
    </source>
</evidence>
<dbReference type="Gene3D" id="3.40.50.2300">
    <property type="match status" value="1"/>
</dbReference>
<protein>
    <recommendedName>
        <fullName evidence="2">histidine kinase</fullName>
        <ecNumber evidence="2">2.7.13.3</ecNumber>
    </recommendedName>
</protein>
<feature type="domain" description="Response regulatory" evidence="7">
    <location>
        <begin position="7"/>
        <end position="154"/>
    </location>
</feature>
<dbReference type="EMBL" id="CP159373">
    <property type="protein sequence ID" value="XCN75456.1"/>
    <property type="molecule type" value="Genomic_DNA"/>
</dbReference>
<dbReference type="InterPro" id="IPR003594">
    <property type="entry name" value="HATPase_dom"/>
</dbReference>
<reference evidence="8" key="1">
    <citation type="journal article" date="2024" name="Syst. Appl. Microbiol.">
        <title>First single-strain enrichments of Electrothrix cable bacteria, description of E. aestuarii sp. nov. and E. rattekaaiensis sp. nov., and proposal of a cable bacteria taxonomy following the rules of the SeqCode.</title>
        <authorList>
            <person name="Plum-Jensen L.E."/>
            <person name="Schramm A."/>
            <person name="Marshall I.P.G."/>
        </authorList>
    </citation>
    <scope>NUCLEOTIDE SEQUENCE</scope>
    <source>
        <strain evidence="8">Rat1</strain>
    </source>
</reference>
<reference evidence="8" key="2">
    <citation type="submission" date="2024-06" db="EMBL/GenBank/DDBJ databases">
        <authorList>
            <person name="Plum-Jensen L.E."/>
            <person name="Schramm A."/>
            <person name="Marshall I.P.G."/>
        </authorList>
    </citation>
    <scope>NUCLEOTIDE SEQUENCE</scope>
    <source>
        <strain evidence="8">Rat1</strain>
    </source>
</reference>
<feature type="modified residue" description="4-aspartylphosphate" evidence="4">
    <location>
        <position position="85"/>
    </location>
</feature>
<name>A0AAU8M348_9BACT</name>
<dbReference type="AlphaFoldDB" id="A0AAU8M348"/>
<dbReference type="CDD" id="cd00082">
    <property type="entry name" value="HisKA"/>
    <property type="match status" value="1"/>
</dbReference>
<dbReference type="InterPro" id="IPR005467">
    <property type="entry name" value="His_kinase_dom"/>
</dbReference>
<evidence type="ECO:0000256" key="3">
    <source>
        <dbReference type="ARBA" id="ARBA00022553"/>
    </source>
</evidence>
<dbReference type="SUPFAM" id="SSF55785">
    <property type="entry name" value="PYP-like sensor domain (PAS domain)"/>
    <property type="match status" value="1"/>
</dbReference>
<dbReference type="SUPFAM" id="SSF52172">
    <property type="entry name" value="CheY-like"/>
    <property type="match status" value="1"/>
</dbReference>
<dbReference type="InterPro" id="IPR035965">
    <property type="entry name" value="PAS-like_dom_sf"/>
</dbReference>
<proteinExistence type="predicted"/>
<dbReference type="SUPFAM" id="SSF55874">
    <property type="entry name" value="ATPase domain of HSP90 chaperone/DNA topoisomerase II/histidine kinase"/>
    <property type="match status" value="1"/>
</dbReference>
<dbReference type="InterPro" id="IPR011006">
    <property type="entry name" value="CheY-like_superfamily"/>
</dbReference>
<keyword evidence="3 4" id="KW-0597">Phosphoprotein</keyword>
<dbReference type="PANTHER" id="PTHR43065">
    <property type="entry name" value="SENSOR HISTIDINE KINASE"/>
    <property type="match status" value="1"/>
</dbReference>
<evidence type="ECO:0000256" key="1">
    <source>
        <dbReference type="ARBA" id="ARBA00000085"/>
    </source>
</evidence>
<feature type="coiled-coil region" evidence="5">
    <location>
        <begin position="188"/>
        <end position="222"/>
    </location>
</feature>
<evidence type="ECO:0000256" key="4">
    <source>
        <dbReference type="PROSITE-ProRule" id="PRU00169"/>
    </source>
</evidence>
<evidence type="ECO:0000313" key="8">
    <source>
        <dbReference type="EMBL" id="XCN75456.1"/>
    </source>
</evidence>
<dbReference type="PANTHER" id="PTHR43065:SF42">
    <property type="entry name" value="TWO-COMPONENT SENSOR PPRA"/>
    <property type="match status" value="1"/>
</dbReference>
<dbReference type="SMART" id="SM00388">
    <property type="entry name" value="HisKA"/>
    <property type="match status" value="1"/>
</dbReference>
<dbReference type="PROSITE" id="PS50109">
    <property type="entry name" value="HIS_KIN"/>
    <property type="match status" value="1"/>
</dbReference>
<sequence length="595" mass="66550">MVQGVRRVLVIDDNPEIHNDIKKILQPKTAPDDFDELLSDLTGQATSKPQQNMIQVDSAFQGDEGIKMVRQARLDDQPYALAFVDMRIPPGLDGLQTIKKLQMEDDRLQFIIITAYSDYSWQEISSTLISKDNLLIIKKPFEAIEIRQSASALLEKWHIAIEREHILAALAMQRDMLEDKVRERTAELDQKNVLLQREIEERKKAEEQIRQHRDMLEEEVARRSARIVEQNNFLHTVINSLPHPFMVVNIADYTVAIANTATRKEGGEVPEEEKCYQYLHGFDQPCHESGLPCPLQGIEMNSEPALLEHRISDQEGKERILEVHTHPVATSQGEGEEMQTIEYCIDITRRKRLEAASLKNSKMELVATLAGGIAHDFNNLLMAIIGNIELAAMNMPSEHSSSSFLDYAVDASVQAKDLTHKFLLFSNFDPPARQAVPLGDLITTSCQAVFSGSNITPTFHFSSDLWLGYIDPGQLDLALRELFLNAREAMGDEGVITLSAENITRVGVGQAHPERSKGRYIKITLQDQGVGIEPKELANVFDPYFSSKVRGNGKGMGLGLTIASSIIHQHQGYIDIESTLGVGTTVHVELPAATE</sequence>
<dbReference type="InterPro" id="IPR036097">
    <property type="entry name" value="HisK_dim/P_sf"/>
</dbReference>
<dbReference type="PROSITE" id="PS50110">
    <property type="entry name" value="RESPONSE_REGULATORY"/>
    <property type="match status" value="1"/>
</dbReference>
<dbReference type="InterPro" id="IPR001789">
    <property type="entry name" value="Sig_transdc_resp-reg_receiver"/>
</dbReference>
<dbReference type="SUPFAM" id="SSF47384">
    <property type="entry name" value="Homodimeric domain of signal transducing histidine kinase"/>
    <property type="match status" value="1"/>
</dbReference>
<dbReference type="EC" id="2.7.13.3" evidence="2"/>